<evidence type="ECO:0000256" key="10">
    <source>
        <dbReference type="RuleBase" id="RU079119"/>
    </source>
</evidence>
<keyword evidence="14" id="KW-1185">Reference proteome</keyword>
<evidence type="ECO:0000256" key="6">
    <source>
        <dbReference type="ARBA" id="ARBA00023139"/>
    </source>
</evidence>
<evidence type="ECO:0000256" key="8">
    <source>
        <dbReference type="ARBA" id="ARBA00023315"/>
    </source>
</evidence>
<feature type="compositionally biased region" description="Pro residues" evidence="11">
    <location>
        <begin position="118"/>
        <end position="129"/>
    </location>
</feature>
<evidence type="ECO:0000256" key="1">
    <source>
        <dbReference type="ARBA" id="ARBA00004141"/>
    </source>
</evidence>
<comment type="subcellular location">
    <subcellularLocation>
        <location evidence="1">Membrane</location>
        <topology evidence="1">Multi-pass membrane protein</topology>
    </subcellularLocation>
</comment>
<comment type="catalytic activity">
    <reaction evidence="9 10">
        <text>L-cysteinyl-[protein] + hexadecanoyl-CoA = S-hexadecanoyl-L-cysteinyl-[protein] + CoA</text>
        <dbReference type="Rhea" id="RHEA:36683"/>
        <dbReference type="Rhea" id="RHEA-COMP:10131"/>
        <dbReference type="Rhea" id="RHEA-COMP:11032"/>
        <dbReference type="ChEBI" id="CHEBI:29950"/>
        <dbReference type="ChEBI" id="CHEBI:57287"/>
        <dbReference type="ChEBI" id="CHEBI:57379"/>
        <dbReference type="ChEBI" id="CHEBI:74151"/>
        <dbReference type="EC" id="2.3.1.225"/>
    </reaction>
</comment>
<dbReference type="PANTHER" id="PTHR22883">
    <property type="entry name" value="ZINC FINGER DHHC DOMAIN CONTAINING PROTEIN"/>
    <property type="match status" value="1"/>
</dbReference>
<feature type="domain" description="Palmitoyltransferase DHHC" evidence="12">
    <location>
        <begin position="423"/>
        <end position="466"/>
    </location>
</feature>
<evidence type="ECO:0000256" key="3">
    <source>
        <dbReference type="ARBA" id="ARBA00022692"/>
    </source>
</evidence>
<keyword evidence="8 10" id="KW-0012">Acyltransferase</keyword>
<dbReference type="InterPro" id="IPR001594">
    <property type="entry name" value="Palmitoyltrfase_DHHC"/>
</dbReference>
<evidence type="ECO:0000256" key="2">
    <source>
        <dbReference type="ARBA" id="ARBA00022679"/>
    </source>
</evidence>
<evidence type="ECO:0000313" key="13">
    <source>
        <dbReference type="EMBL" id="KAG5459168.1"/>
    </source>
</evidence>
<evidence type="ECO:0000256" key="4">
    <source>
        <dbReference type="ARBA" id="ARBA00022989"/>
    </source>
</evidence>
<gene>
    <name evidence="13" type="ORF">BJ554DRAFT_463</name>
</gene>
<organism evidence="13 14">
    <name type="scientific">Olpidium bornovanus</name>
    <dbReference type="NCBI Taxonomy" id="278681"/>
    <lineage>
        <taxon>Eukaryota</taxon>
        <taxon>Fungi</taxon>
        <taxon>Fungi incertae sedis</taxon>
        <taxon>Olpidiomycota</taxon>
        <taxon>Olpidiomycotina</taxon>
        <taxon>Olpidiomycetes</taxon>
        <taxon>Olpidiales</taxon>
        <taxon>Olpidiaceae</taxon>
        <taxon>Olpidium</taxon>
    </lineage>
</organism>
<dbReference type="InterPro" id="IPR039859">
    <property type="entry name" value="PFA4/ZDH16/20/ERF2-like"/>
</dbReference>
<protein>
    <recommendedName>
        <fullName evidence="10">Palmitoyltransferase</fullName>
        <ecNumber evidence="10">2.3.1.225</ecNumber>
    </recommendedName>
</protein>
<evidence type="ECO:0000256" key="7">
    <source>
        <dbReference type="ARBA" id="ARBA00023288"/>
    </source>
</evidence>
<accession>A0A8H7ZUC5</accession>
<feature type="compositionally biased region" description="Low complexity" evidence="11">
    <location>
        <begin position="44"/>
        <end position="64"/>
    </location>
</feature>
<name>A0A8H7ZUC5_9FUNG</name>
<dbReference type="GO" id="GO:0006612">
    <property type="term" value="P:protein targeting to membrane"/>
    <property type="evidence" value="ECO:0007669"/>
    <property type="project" value="TreeGrafter"/>
</dbReference>
<dbReference type="EC" id="2.3.1.225" evidence="10"/>
<proteinExistence type="inferred from homology"/>
<dbReference type="AlphaFoldDB" id="A0A8H7ZUC5"/>
<keyword evidence="3 10" id="KW-0812">Transmembrane</keyword>
<feature type="region of interest" description="Disordered" evidence="11">
    <location>
        <begin position="1"/>
        <end position="187"/>
    </location>
</feature>
<keyword evidence="5 10" id="KW-0472">Membrane</keyword>
<keyword evidence="6" id="KW-0564">Palmitate</keyword>
<dbReference type="OrthoDB" id="9909019at2759"/>
<evidence type="ECO:0000256" key="11">
    <source>
        <dbReference type="SAM" id="MobiDB-lite"/>
    </source>
</evidence>
<dbReference type="PROSITE" id="PS50216">
    <property type="entry name" value="DHHC"/>
    <property type="match status" value="1"/>
</dbReference>
<comment type="similarity">
    <text evidence="10">Belongs to the DHHC palmitoyltransferase family.</text>
</comment>
<reference evidence="13 14" key="1">
    <citation type="journal article" name="Sci. Rep.">
        <title>Genome-scale phylogenetic analyses confirm Olpidium as the closest living zoosporic fungus to the non-flagellated, terrestrial fungi.</title>
        <authorList>
            <person name="Chang Y."/>
            <person name="Rochon D."/>
            <person name="Sekimoto S."/>
            <person name="Wang Y."/>
            <person name="Chovatia M."/>
            <person name="Sandor L."/>
            <person name="Salamov A."/>
            <person name="Grigoriev I.V."/>
            <person name="Stajich J.E."/>
            <person name="Spatafora J.W."/>
        </authorList>
    </citation>
    <scope>NUCLEOTIDE SEQUENCE [LARGE SCALE GENOMIC DNA]</scope>
    <source>
        <strain evidence="13">S191</strain>
    </source>
</reference>
<evidence type="ECO:0000256" key="5">
    <source>
        <dbReference type="ARBA" id="ARBA00023136"/>
    </source>
</evidence>
<dbReference type="PANTHER" id="PTHR22883:SF203">
    <property type="entry name" value="PALMITOYLTRANSFERASE"/>
    <property type="match status" value="1"/>
</dbReference>
<dbReference type="GO" id="GO:0019706">
    <property type="term" value="F:protein-cysteine S-palmitoyltransferase activity"/>
    <property type="evidence" value="ECO:0007669"/>
    <property type="project" value="UniProtKB-EC"/>
</dbReference>
<dbReference type="GO" id="GO:0005794">
    <property type="term" value="C:Golgi apparatus"/>
    <property type="evidence" value="ECO:0007669"/>
    <property type="project" value="TreeGrafter"/>
</dbReference>
<dbReference type="Proteomes" id="UP000673691">
    <property type="component" value="Unassembled WGS sequence"/>
</dbReference>
<feature type="region of interest" description="Disordered" evidence="11">
    <location>
        <begin position="243"/>
        <end position="263"/>
    </location>
</feature>
<dbReference type="GO" id="GO:0005783">
    <property type="term" value="C:endoplasmic reticulum"/>
    <property type="evidence" value="ECO:0007669"/>
    <property type="project" value="TreeGrafter"/>
</dbReference>
<feature type="compositionally biased region" description="Low complexity" evidence="11">
    <location>
        <begin position="1"/>
        <end position="32"/>
    </location>
</feature>
<sequence>MSNSPRQSNSNSPSDSRLADAAGGGRFAAPAGIRLAQASGQELPPSFAAAGPSPGPAACGAAPADVIAGLPPTVGAGQSACPATPERGAAGSAARSLPAFGTGEPSRLGPGARGTAGNPPPPRPPPPPLDLGVAKSGRQDASPRARNTSTPDTQAPPPEEGRFSPAPHLTPRRSPAADGGSAVSSPGRLQKGLAAACGTPGAGEGGFATHASGVSSVSAPAPPAMTAPPYAFASACGVDTTTIPALARPPRRPRRTRSSSSAAAVAESFMEINSTGTLDRPGFGEKAGRPTKISRHNAWYRRHGFHPPYNVLFFLQWAALAVQTALYFAVLVHLPVATRPPGEDLGQSTLVPALVVPAVFTLVIVVFSVRSSLIDTMDYKVKAANVPRDLEFVRRLGVPVVDEVVIDDNGQGGPGRPGCRVARSCYICNLCVDEGTRHCKTCNKCIRGLDHHCKFLNTCVGEENYR</sequence>
<evidence type="ECO:0000259" key="12">
    <source>
        <dbReference type="Pfam" id="PF01529"/>
    </source>
</evidence>
<feature type="transmembrane region" description="Helical" evidence="10">
    <location>
        <begin position="350"/>
        <end position="369"/>
    </location>
</feature>
<keyword evidence="7" id="KW-0449">Lipoprotein</keyword>
<keyword evidence="2 10" id="KW-0808">Transferase</keyword>
<dbReference type="EMBL" id="JAEFCI010007265">
    <property type="protein sequence ID" value="KAG5459168.1"/>
    <property type="molecule type" value="Genomic_DNA"/>
</dbReference>
<dbReference type="GO" id="GO:0016020">
    <property type="term" value="C:membrane"/>
    <property type="evidence" value="ECO:0007669"/>
    <property type="project" value="UniProtKB-SubCell"/>
</dbReference>
<comment type="caution">
    <text evidence="13">The sequence shown here is derived from an EMBL/GenBank/DDBJ whole genome shotgun (WGS) entry which is preliminary data.</text>
</comment>
<feature type="transmembrane region" description="Helical" evidence="10">
    <location>
        <begin position="311"/>
        <end position="330"/>
    </location>
</feature>
<evidence type="ECO:0000256" key="9">
    <source>
        <dbReference type="ARBA" id="ARBA00048048"/>
    </source>
</evidence>
<dbReference type="Pfam" id="PF01529">
    <property type="entry name" value="DHHC"/>
    <property type="match status" value="1"/>
</dbReference>
<comment type="domain">
    <text evidence="10">The DHHC domain is required for palmitoyltransferase activity.</text>
</comment>
<keyword evidence="4 10" id="KW-1133">Transmembrane helix</keyword>
<evidence type="ECO:0000313" key="14">
    <source>
        <dbReference type="Proteomes" id="UP000673691"/>
    </source>
</evidence>